<feature type="domain" description="Minor capsid protein P8 central region" evidence="1">
    <location>
        <begin position="76"/>
        <end position="185"/>
    </location>
</feature>
<dbReference type="EMBL" id="MN739658">
    <property type="protein sequence ID" value="QHT18646.1"/>
    <property type="molecule type" value="Genomic_DNA"/>
</dbReference>
<sequence>MEKSVLEQIQDPYVPNRYNMTSTSQQYPAPDHGGRVPNINDPATMNFAAMPYKLYSDGPALFGQTNRFDMIGHIHQSTPLNTVFFSIANLDKIQADIQAQVLLLSGGRYHVDRQNDDDVKIIMRSYYLMFAENNPNNVAAELADLNSRVIGYASAKVYSEADFHIFYCKDIEDFAPPIANPMNPHVYGTRTGELTRFFS</sequence>
<accession>A0A6C0DP65</accession>
<protein>
    <recommendedName>
        <fullName evidence="1">Minor capsid protein P8 central region domain-containing protein</fullName>
    </recommendedName>
</protein>
<organism evidence="2">
    <name type="scientific">viral metagenome</name>
    <dbReference type="NCBI Taxonomy" id="1070528"/>
    <lineage>
        <taxon>unclassified sequences</taxon>
        <taxon>metagenomes</taxon>
        <taxon>organismal metagenomes</taxon>
    </lineage>
</organism>
<evidence type="ECO:0000313" key="2">
    <source>
        <dbReference type="EMBL" id="QHT18646.1"/>
    </source>
</evidence>
<dbReference type="AlphaFoldDB" id="A0A6C0DP65"/>
<name>A0A6C0DP65_9ZZZZ</name>
<dbReference type="Pfam" id="PF19065">
    <property type="entry name" value="P8_CR"/>
    <property type="match status" value="1"/>
</dbReference>
<proteinExistence type="predicted"/>
<reference evidence="2" key="1">
    <citation type="journal article" date="2020" name="Nature">
        <title>Giant virus diversity and host interactions through global metagenomics.</title>
        <authorList>
            <person name="Schulz F."/>
            <person name="Roux S."/>
            <person name="Paez-Espino D."/>
            <person name="Jungbluth S."/>
            <person name="Walsh D.A."/>
            <person name="Denef V.J."/>
            <person name="McMahon K.D."/>
            <person name="Konstantinidis K.T."/>
            <person name="Eloe-Fadrosh E.A."/>
            <person name="Kyrpides N.C."/>
            <person name="Woyke T."/>
        </authorList>
    </citation>
    <scope>NUCLEOTIDE SEQUENCE</scope>
    <source>
        <strain evidence="2">GVMAG-M-3300023174-47</strain>
    </source>
</reference>
<dbReference type="InterPro" id="IPR043916">
    <property type="entry name" value="P8_CR"/>
</dbReference>
<evidence type="ECO:0000259" key="1">
    <source>
        <dbReference type="Pfam" id="PF19065"/>
    </source>
</evidence>